<keyword evidence="12" id="KW-0560">Oxidoreductase</keyword>
<dbReference type="PANTHER" id="PTHR13932:SF5">
    <property type="entry name" value="RADICAL S-ADENOSYL METHIONINE DOMAIN-CONTAINING PROTEIN 1, MITOCHONDRIAL"/>
    <property type="match status" value="1"/>
</dbReference>
<dbReference type="InterPro" id="IPR058240">
    <property type="entry name" value="rSAM_sf"/>
</dbReference>
<comment type="caution">
    <text evidence="12">The sequence shown here is derived from an EMBL/GenBank/DDBJ whole genome shotgun (WGS) entry which is preliminary data.</text>
</comment>
<organism evidence="12 13">
    <name type="scientific">Actinomyces massiliensis F0489</name>
    <dbReference type="NCBI Taxonomy" id="1125718"/>
    <lineage>
        <taxon>Bacteria</taxon>
        <taxon>Bacillati</taxon>
        <taxon>Actinomycetota</taxon>
        <taxon>Actinomycetes</taxon>
        <taxon>Actinomycetales</taxon>
        <taxon>Actinomycetaceae</taxon>
        <taxon>Actinomyces</taxon>
    </lineage>
</organism>
<dbReference type="InterPro" id="IPR007197">
    <property type="entry name" value="rSAM"/>
</dbReference>
<dbReference type="Pfam" id="PF04055">
    <property type="entry name" value="Radical_SAM"/>
    <property type="match status" value="1"/>
</dbReference>
<dbReference type="PANTHER" id="PTHR13932">
    <property type="entry name" value="COPROPORPHYRINIGEN III OXIDASE"/>
    <property type="match status" value="1"/>
</dbReference>
<dbReference type="PROSITE" id="PS51918">
    <property type="entry name" value="RADICAL_SAM"/>
    <property type="match status" value="1"/>
</dbReference>
<evidence type="ECO:0000256" key="2">
    <source>
        <dbReference type="ARBA" id="ARBA00017228"/>
    </source>
</evidence>
<evidence type="ECO:0000256" key="9">
    <source>
        <dbReference type="RuleBase" id="RU364116"/>
    </source>
</evidence>
<evidence type="ECO:0000256" key="5">
    <source>
        <dbReference type="ARBA" id="ARBA00022723"/>
    </source>
</evidence>
<evidence type="ECO:0000256" key="3">
    <source>
        <dbReference type="ARBA" id="ARBA00022617"/>
    </source>
</evidence>
<dbReference type="Proteomes" id="UP000002941">
    <property type="component" value="Unassembled WGS sequence"/>
</dbReference>
<dbReference type="GO" id="GO:0051539">
    <property type="term" value="F:4 iron, 4 sulfur cluster binding"/>
    <property type="evidence" value="ECO:0007669"/>
    <property type="project" value="UniProtKB-UniRule"/>
</dbReference>
<dbReference type="CDD" id="cd01335">
    <property type="entry name" value="Radical_SAM"/>
    <property type="match status" value="1"/>
</dbReference>
<evidence type="ECO:0000259" key="11">
    <source>
        <dbReference type="PROSITE" id="PS51918"/>
    </source>
</evidence>
<keyword evidence="3 9" id="KW-0349">Heme</keyword>
<keyword evidence="9" id="KW-0963">Cytoplasm</keyword>
<comment type="function">
    <text evidence="9">Probably acts as a heme chaperone, transferring heme to an unknown acceptor. Binds one molecule of heme per monomer, possibly covalently. Binds 1 [4Fe-4S] cluster. The cluster is coordinated with 3 cysteines and an exchangeable S-adenosyl-L-methionine.</text>
</comment>
<keyword evidence="5 9" id="KW-0479">Metal-binding</keyword>
<evidence type="ECO:0000313" key="13">
    <source>
        <dbReference type="Proteomes" id="UP000002941"/>
    </source>
</evidence>
<dbReference type="RefSeq" id="WP_008729627.1">
    <property type="nucleotide sequence ID" value="NZ_AKFT01000011.1"/>
</dbReference>
<evidence type="ECO:0000256" key="4">
    <source>
        <dbReference type="ARBA" id="ARBA00022691"/>
    </source>
</evidence>
<dbReference type="AlphaFoldDB" id="J1HN84"/>
<dbReference type="eggNOG" id="COG0635">
    <property type="taxonomic scope" value="Bacteria"/>
</dbReference>
<dbReference type="SUPFAM" id="SSF102114">
    <property type="entry name" value="Radical SAM enzymes"/>
    <property type="match status" value="1"/>
</dbReference>
<dbReference type="GO" id="GO:0004109">
    <property type="term" value="F:coproporphyrinogen oxidase activity"/>
    <property type="evidence" value="ECO:0007669"/>
    <property type="project" value="InterPro"/>
</dbReference>
<keyword evidence="4 9" id="KW-0949">S-adenosyl-L-methionine</keyword>
<feature type="region of interest" description="Disordered" evidence="10">
    <location>
        <begin position="377"/>
        <end position="400"/>
    </location>
</feature>
<dbReference type="SFLD" id="SFLDS00029">
    <property type="entry name" value="Radical_SAM"/>
    <property type="match status" value="1"/>
</dbReference>
<evidence type="ECO:0000256" key="6">
    <source>
        <dbReference type="ARBA" id="ARBA00023004"/>
    </source>
</evidence>
<dbReference type="GO" id="GO:0006779">
    <property type="term" value="P:porphyrin-containing compound biosynthetic process"/>
    <property type="evidence" value="ECO:0007669"/>
    <property type="project" value="InterPro"/>
</dbReference>
<dbReference type="InterPro" id="IPR034505">
    <property type="entry name" value="Coproporphyrinogen-III_oxidase"/>
</dbReference>
<evidence type="ECO:0000256" key="7">
    <source>
        <dbReference type="ARBA" id="ARBA00023014"/>
    </source>
</evidence>
<keyword evidence="7 9" id="KW-0411">Iron-sulfur</keyword>
<dbReference type="InterPro" id="IPR013785">
    <property type="entry name" value="Aldolase_TIM"/>
</dbReference>
<feature type="domain" description="Radical SAM core" evidence="11">
    <location>
        <begin position="38"/>
        <end position="282"/>
    </location>
</feature>
<evidence type="ECO:0000313" key="12">
    <source>
        <dbReference type="EMBL" id="EJF47465.1"/>
    </source>
</evidence>
<keyword evidence="13" id="KW-1185">Reference proteome</keyword>
<dbReference type="SMART" id="SM00729">
    <property type="entry name" value="Elp3"/>
    <property type="match status" value="1"/>
</dbReference>
<dbReference type="SFLD" id="SFLDG01065">
    <property type="entry name" value="anaerobic_coproporphyrinogen-I"/>
    <property type="match status" value="1"/>
</dbReference>
<dbReference type="NCBIfam" id="TIGR00539">
    <property type="entry name" value="hemN_rel"/>
    <property type="match status" value="1"/>
</dbReference>
<dbReference type="InterPro" id="IPR004559">
    <property type="entry name" value="HemW-like"/>
</dbReference>
<accession>J1HN84</accession>
<dbReference type="SFLD" id="SFLDF00562">
    <property type="entry name" value="HemN-like__clustered_with_heat"/>
    <property type="match status" value="1"/>
</dbReference>
<gene>
    <name evidence="12" type="ORF">HMPREF1318_0693</name>
</gene>
<dbReference type="GO" id="GO:0005737">
    <property type="term" value="C:cytoplasm"/>
    <property type="evidence" value="ECO:0007669"/>
    <property type="project" value="UniProtKB-SubCell"/>
</dbReference>
<sequence>MTPAQPDGGPLPGMGELPDEVRAAPHGLLAGAADGTGRTGARPFSVYLHVPYCRVRCGYCDFNTYTNLAMGQGASASDYASTLAGELSLARVAMDRAGLPRRAARTVFLGGGTPTMLPAGDLAQMVGMVRETWGLAEGAEVTTEANPETVDERYLATLAEAGFTRVSFGMQSAVPHVLKVLDRSHRPERVPRVVRWARRVGLATSLDLIYGAPGESMGDWRRSLDAAMEMGPDHVSAYALVIEEGTKMWAQVRRGELPMPEDDDEAEKYEMTDAALAEAGYQWYEISNWARPGFECRHNEAYWRDWDWWGAGPGAHSHLGDVRMWNTKHPVVWATQVRGGRLPVAGHEVIDAEARELERVMLGVRLRDGLDLASLPRAGDDAGVSRTEAGEPGSPSEPTPVVAELVADGLLDAGAATAGRAVLTLRGRLMADAVTRALADG</sequence>
<dbReference type="EMBL" id="AKFT01000011">
    <property type="protein sequence ID" value="EJF47465.1"/>
    <property type="molecule type" value="Genomic_DNA"/>
</dbReference>
<dbReference type="GO" id="GO:0046872">
    <property type="term" value="F:metal ion binding"/>
    <property type="evidence" value="ECO:0007669"/>
    <property type="project" value="UniProtKB-UniRule"/>
</dbReference>
<name>J1HN84_9ACTO</name>
<comment type="subcellular location">
    <subcellularLocation>
        <location evidence="9">Cytoplasm</location>
    </subcellularLocation>
</comment>
<keyword evidence="8 9" id="KW-0143">Chaperone</keyword>
<keyword evidence="6 9" id="KW-0408">Iron</keyword>
<protein>
    <recommendedName>
        <fullName evidence="2 9">Heme chaperone HemW</fullName>
    </recommendedName>
</protein>
<reference evidence="12 13" key="1">
    <citation type="submission" date="2012-05" db="EMBL/GenBank/DDBJ databases">
        <authorList>
            <person name="Harkins D.M."/>
            <person name="Madupu R."/>
            <person name="Durkin A.S."/>
            <person name="Torralba M."/>
            <person name="Methe B."/>
            <person name="Sutton G.G."/>
            <person name="Nelson K.E."/>
        </authorList>
    </citation>
    <scope>NUCLEOTIDE SEQUENCE [LARGE SCALE GENOMIC DNA]</scope>
    <source>
        <strain evidence="12 13">F0489</strain>
    </source>
</reference>
<evidence type="ECO:0000256" key="8">
    <source>
        <dbReference type="ARBA" id="ARBA00023186"/>
    </source>
</evidence>
<dbReference type="Gene3D" id="3.20.20.70">
    <property type="entry name" value="Aldolase class I"/>
    <property type="match status" value="1"/>
</dbReference>
<dbReference type="InterPro" id="IPR006638">
    <property type="entry name" value="Elp3/MiaA/NifB-like_rSAM"/>
</dbReference>
<dbReference type="PATRIC" id="fig|1125718.3.peg.222"/>
<evidence type="ECO:0000256" key="1">
    <source>
        <dbReference type="ARBA" id="ARBA00006100"/>
    </source>
</evidence>
<evidence type="ECO:0000256" key="10">
    <source>
        <dbReference type="SAM" id="MobiDB-lite"/>
    </source>
</evidence>
<proteinExistence type="inferred from homology"/>
<comment type="similarity">
    <text evidence="1">Belongs to the anaerobic coproporphyrinogen-III oxidase family. HemW subfamily.</text>
</comment>
<keyword evidence="9" id="KW-0004">4Fe-4S</keyword>